<proteinExistence type="predicted"/>
<keyword evidence="2" id="KW-0808">Transferase</keyword>
<reference evidence="2 3" key="1">
    <citation type="submission" date="2018-09" db="EMBL/GenBank/DDBJ databases">
        <title>Genome sequencing of Nocardioides immobilis CCTCC AB 2017083 for comparison to Nocardioides silvaticus.</title>
        <authorList>
            <person name="Li C."/>
            <person name="Wang G."/>
        </authorList>
    </citation>
    <scope>NUCLEOTIDE SEQUENCE [LARGE SCALE GENOMIC DNA]</scope>
    <source>
        <strain evidence="2 3">CCTCC AB 2017083</strain>
    </source>
</reference>
<gene>
    <name evidence="2" type="ORF">D0Z08_04600</name>
</gene>
<protein>
    <submittedName>
        <fullName evidence="2">Methyltransferase domain-containing protein</fullName>
    </submittedName>
</protein>
<dbReference type="GO" id="GO:0032259">
    <property type="term" value="P:methylation"/>
    <property type="evidence" value="ECO:0007669"/>
    <property type="project" value="UniProtKB-KW"/>
</dbReference>
<dbReference type="InterPro" id="IPR041698">
    <property type="entry name" value="Methyltransf_25"/>
</dbReference>
<organism evidence="2 3">
    <name type="scientific">Nocardioides immobilis</name>
    <dbReference type="NCBI Taxonomy" id="2049295"/>
    <lineage>
        <taxon>Bacteria</taxon>
        <taxon>Bacillati</taxon>
        <taxon>Actinomycetota</taxon>
        <taxon>Actinomycetes</taxon>
        <taxon>Propionibacteriales</taxon>
        <taxon>Nocardioidaceae</taxon>
        <taxon>Nocardioides</taxon>
    </lineage>
</organism>
<dbReference type="OrthoDB" id="3783712at2"/>
<evidence type="ECO:0000313" key="3">
    <source>
        <dbReference type="Proteomes" id="UP000283644"/>
    </source>
</evidence>
<dbReference type="InterPro" id="IPR029063">
    <property type="entry name" value="SAM-dependent_MTases_sf"/>
</dbReference>
<dbReference type="GO" id="GO:0008168">
    <property type="term" value="F:methyltransferase activity"/>
    <property type="evidence" value="ECO:0007669"/>
    <property type="project" value="UniProtKB-KW"/>
</dbReference>
<name>A0A417Y6Z3_9ACTN</name>
<evidence type="ECO:0000313" key="2">
    <source>
        <dbReference type="EMBL" id="RHW28266.1"/>
    </source>
</evidence>
<accession>A0A417Y6Z3</accession>
<dbReference type="CDD" id="cd02440">
    <property type="entry name" value="AdoMet_MTases"/>
    <property type="match status" value="1"/>
</dbReference>
<dbReference type="EMBL" id="QXGH01000010">
    <property type="protein sequence ID" value="RHW28266.1"/>
    <property type="molecule type" value="Genomic_DNA"/>
</dbReference>
<dbReference type="Gene3D" id="3.40.50.150">
    <property type="entry name" value="Vaccinia Virus protein VP39"/>
    <property type="match status" value="1"/>
</dbReference>
<feature type="domain" description="Methyltransferase" evidence="1">
    <location>
        <begin position="61"/>
        <end position="141"/>
    </location>
</feature>
<sequence length="257" mass="28773">MGCRPARTQPRGHPCVWMGMFFDDYPAFYESSRTAAFPRRLDLRHQAMIEANRDILAGARVLDLASHDGRWSFAALKAGAKHVIGVEARSSLVDHANRLFEQYGVPPESYEFRQGDMFRVLQEREFDVDVVLCLGFVYHTLRYGELFRGIADAGAKHCILDTKVLPSDEPVVRILTNRTAVQGHAAKDDLSQGGRALAGYPSVPALEVMLDVYDFDVEEQFDWAGLLTTLPEPLRAVRGYATGNRVTLRCRSRRGAA</sequence>
<dbReference type="Proteomes" id="UP000283644">
    <property type="component" value="Unassembled WGS sequence"/>
</dbReference>
<dbReference type="AlphaFoldDB" id="A0A417Y6Z3"/>
<dbReference type="Pfam" id="PF13649">
    <property type="entry name" value="Methyltransf_25"/>
    <property type="match status" value="1"/>
</dbReference>
<dbReference type="SUPFAM" id="SSF53335">
    <property type="entry name" value="S-adenosyl-L-methionine-dependent methyltransferases"/>
    <property type="match status" value="1"/>
</dbReference>
<comment type="caution">
    <text evidence="2">The sequence shown here is derived from an EMBL/GenBank/DDBJ whole genome shotgun (WGS) entry which is preliminary data.</text>
</comment>
<evidence type="ECO:0000259" key="1">
    <source>
        <dbReference type="Pfam" id="PF13649"/>
    </source>
</evidence>
<keyword evidence="2" id="KW-0489">Methyltransferase</keyword>
<keyword evidence="3" id="KW-1185">Reference proteome</keyword>